<gene>
    <name evidence="2" type="ORF">GPLA_3052</name>
</gene>
<comment type="caution">
    <text evidence="2">The sequence shown here is derived from an EMBL/GenBank/DDBJ whole genome shotgun (WGS) entry which is preliminary data.</text>
</comment>
<name>K7AF67_9ALTE</name>
<reference evidence="3" key="1">
    <citation type="journal article" date="2014" name="Environ. Microbiol.">
        <title>Comparative genomics of the marine bacterial genus Glaciecola reveals the high degree of genomic diversity and genomic characteristic for cold adaptation.</title>
        <authorList>
            <person name="Qin Q.L."/>
            <person name="Xie B.B."/>
            <person name="Yu Y."/>
            <person name="Shu Y.L."/>
            <person name="Rong J.C."/>
            <person name="Zhang Y.J."/>
            <person name="Zhao D.L."/>
            <person name="Chen X.L."/>
            <person name="Zhang X.Y."/>
            <person name="Chen B."/>
            <person name="Zhou B.C."/>
            <person name="Zhang Y.Z."/>
        </authorList>
    </citation>
    <scope>NUCLEOTIDE SEQUENCE [LARGE SCALE GENOMIC DNA]</scope>
    <source>
        <strain evidence="3">LMG 21857</strain>
    </source>
</reference>
<proteinExistence type="predicted"/>
<dbReference type="Proteomes" id="UP000006322">
    <property type="component" value="Unassembled WGS sequence"/>
</dbReference>
<sequence length="123" mass="13523">MKFKLIAYSMLFVIALQSLAAVAKAQDFHQIEPEHLALIHQHASDEQNISLTPSLNDEQVSTQDDTHNPADCHHCGHCNGSHAHWVSASASPVSDIHNTVSQYAYLHTLVDGPANRLLRPPKA</sequence>
<dbReference type="EMBL" id="BAER01000079">
    <property type="protein sequence ID" value="GAC33945.1"/>
    <property type="molecule type" value="Genomic_DNA"/>
</dbReference>
<feature type="chain" id="PRO_5003898947" description="DUF2946 domain-containing protein" evidence="1">
    <location>
        <begin position="21"/>
        <end position="123"/>
    </location>
</feature>
<dbReference type="RefSeq" id="WP_007105711.1">
    <property type="nucleotide sequence ID" value="NZ_BAER01000079.1"/>
</dbReference>
<keyword evidence="1" id="KW-0732">Signal</keyword>
<evidence type="ECO:0000313" key="3">
    <source>
        <dbReference type="Proteomes" id="UP000006322"/>
    </source>
</evidence>
<evidence type="ECO:0008006" key="4">
    <source>
        <dbReference type="Google" id="ProtNLM"/>
    </source>
</evidence>
<keyword evidence="3" id="KW-1185">Reference proteome</keyword>
<organism evidence="2 3">
    <name type="scientific">Paraglaciecola polaris LMG 21857</name>
    <dbReference type="NCBI Taxonomy" id="1129793"/>
    <lineage>
        <taxon>Bacteria</taxon>
        <taxon>Pseudomonadati</taxon>
        <taxon>Pseudomonadota</taxon>
        <taxon>Gammaproteobacteria</taxon>
        <taxon>Alteromonadales</taxon>
        <taxon>Alteromonadaceae</taxon>
        <taxon>Paraglaciecola</taxon>
    </lineage>
</organism>
<evidence type="ECO:0000313" key="2">
    <source>
        <dbReference type="EMBL" id="GAC33945.1"/>
    </source>
</evidence>
<dbReference type="AlphaFoldDB" id="K7AF67"/>
<accession>K7AF67</accession>
<protein>
    <recommendedName>
        <fullName evidence="4">DUF2946 domain-containing protein</fullName>
    </recommendedName>
</protein>
<feature type="signal peptide" evidence="1">
    <location>
        <begin position="1"/>
        <end position="20"/>
    </location>
</feature>
<evidence type="ECO:0000256" key="1">
    <source>
        <dbReference type="SAM" id="SignalP"/>
    </source>
</evidence>